<gene>
    <name evidence="7" type="primary">ppa</name>
    <name evidence="8" type="ordered locus">DKAM_1038</name>
</gene>
<dbReference type="Pfam" id="PF00719">
    <property type="entry name" value="Pyrophosphatase"/>
    <property type="match status" value="1"/>
</dbReference>
<dbReference type="GO" id="GO:0000287">
    <property type="term" value="F:magnesium ion binding"/>
    <property type="evidence" value="ECO:0007669"/>
    <property type="project" value="UniProtKB-UniRule"/>
</dbReference>
<evidence type="ECO:0000256" key="7">
    <source>
        <dbReference type="HAMAP-Rule" id="MF_00209"/>
    </source>
</evidence>
<feature type="binding site" evidence="7">
    <location>
        <position position="71"/>
    </location>
    <ligand>
        <name>Mg(2+)</name>
        <dbReference type="ChEBI" id="CHEBI:18420"/>
        <label>1</label>
    </ligand>
</feature>
<comment type="subunit">
    <text evidence="7">Homohexamer.</text>
</comment>
<evidence type="ECO:0000313" key="8">
    <source>
        <dbReference type="EMBL" id="ACL11364.1"/>
    </source>
</evidence>
<dbReference type="Proteomes" id="UP000006903">
    <property type="component" value="Chromosome"/>
</dbReference>
<accession>B8D5I3</accession>
<dbReference type="PANTHER" id="PTHR10286">
    <property type="entry name" value="INORGANIC PYROPHOSPHATASE"/>
    <property type="match status" value="1"/>
</dbReference>
<evidence type="ECO:0000256" key="4">
    <source>
        <dbReference type="ARBA" id="ARBA00022801"/>
    </source>
</evidence>
<dbReference type="PROSITE" id="PS00387">
    <property type="entry name" value="PPASE"/>
    <property type="match status" value="1"/>
</dbReference>
<evidence type="ECO:0000256" key="6">
    <source>
        <dbReference type="ARBA" id="ARBA00047820"/>
    </source>
</evidence>
<dbReference type="AlphaFoldDB" id="B8D5I3"/>
<evidence type="ECO:0000313" key="9">
    <source>
        <dbReference type="Proteomes" id="UP000006903"/>
    </source>
</evidence>
<keyword evidence="2 7" id="KW-0963">Cytoplasm</keyword>
<feature type="binding site" evidence="7">
    <location>
        <position position="44"/>
    </location>
    <ligand>
        <name>substrate</name>
    </ligand>
</feature>
<organism evidence="8 9">
    <name type="scientific">Desulfurococcus amylolyticus (strain DSM 18924 / JCM 16383 / VKM B-2413 / 1221n)</name>
    <name type="common">Desulfurococcus kamchatkensis</name>
    <dbReference type="NCBI Taxonomy" id="490899"/>
    <lineage>
        <taxon>Archaea</taxon>
        <taxon>Thermoproteota</taxon>
        <taxon>Thermoprotei</taxon>
        <taxon>Desulfurococcales</taxon>
        <taxon>Desulfurococcaceae</taxon>
        <taxon>Desulfurococcus</taxon>
    </lineage>
</organism>
<evidence type="ECO:0000256" key="2">
    <source>
        <dbReference type="ARBA" id="ARBA00022490"/>
    </source>
</evidence>
<comment type="similarity">
    <text evidence="7">Belongs to the PPase family.</text>
</comment>
<feature type="binding site" evidence="7">
    <location>
        <position position="56"/>
    </location>
    <ligand>
        <name>substrate</name>
    </ligand>
</feature>
<dbReference type="FunFam" id="3.90.80.10:FF:000003">
    <property type="entry name" value="Inorganic pyrophosphatase"/>
    <property type="match status" value="1"/>
</dbReference>
<feature type="binding site" evidence="7">
    <location>
        <position position="66"/>
    </location>
    <ligand>
        <name>Mg(2+)</name>
        <dbReference type="ChEBI" id="CHEBI:18420"/>
        <label>1</label>
    </ligand>
</feature>
<dbReference type="EMBL" id="CP001140">
    <property type="protein sequence ID" value="ACL11364.1"/>
    <property type="molecule type" value="Genomic_DNA"/>
</dbReference>
<dbReference type="Gene3D" id="3.90.80.10">
    <property type="entry name" value="Inorganic pyrophosphatase"/>
    <property type="match status" value="1"/>
</dbReference>
<dbReference type="GO" id="GO:0006796">
    <property type="term" value="P:phosphate-containing compound metabolic process"/>
    <property type="evidence" value="ECO:0007669"/>
    <property type="project" value="InterPro"/>
</dbReference>
<feature type="binding site" evidence="7">
    <location>
        <position position="103"/>
    </location>
    <ligand>
        <name>Mg(2+)</name>
        <dbReference type="ChEBI" id="CHEBI:18420"/>
        <label>1</label>
    </ligand>
</feature>
<dbReference type="STRING" id="490899.DKAM_1038"/>
<feature type="binding site" evidence="7">
    <location>
        <position position="30"/>
    </location>
    <ligand>
        <name>substrate</name>
    </ligand>
</feature>
<dbReference type="HAMAP" id="MF_00209">
    <property type="entry name" value="Inorganic_PPase"/>
    <property type="match status" value="1"/>
</dbReference>
<keyword evidence="4 7" id="KW-0378">Hydrolase</keyword>
<dbReference type="EC" id="3.6.1.1" evidence="7"/>
<dbReference type="GO" id="GO:0005737">
    <property type="term" value="C:cytoplasm"/>
    <property type="evidence" value="ECO:0007669"/>
    <property type="project" value="UniProtKB-SubCell"/>
</dbReference>
<comment type="subcellular location">
    <subcellularLocation>
        <location evidence="7">Cytoplasm</location>
    </subcellularLocation>
</comment>
<evidence type="ECO:0000256" key="1">
    <source>
        <dbReference type="ARBA" id="ARBA00001946"/>
    </source>
</evidence>
<protein>
    <recommendedName>
        <fullName evidence="7">Inorganic pyrophosphatase</fullName>
        <ecNumber evidence="7">3.6.1.1</ecNumber>
    </recommendedName>
    <alternativeName>
        <fullName evidence="7">Pyrophosphate phospho-hydrolase</fullName>
        <shortName evidence="7">PPase</shortName>
    </alternativeName>
</protein>
<dbReference type="RefSeq" id="WP_012608705.1">
    <property type="nucleotide sequence ID" value="NC_011766.1"/>
</dbReference>
<dbReference type="SUPFAM" id="SSF50324">
    <property type="entry name" value="Inorganic pyrophosphatase"/>
    <property type="match status" value="1"/>
</dbReference>
<comment type="function">
    <text evidence="7">Catalyzes the hydrolysis of inorganic pyrophosphate (PPi) forming two phosphate ions.</text>
</comment>
<dbReference type="GeneID" id="7171150"/>
<dbReference type="HOGENOM" id="CLU_073198_1_0_2"/>
<proteinExistence type="inferred from homology"/>
<dbReference type="InterPro" id="IPR036649">
    <property type="entry name" value="Pyrophosphatase_sf"/>
</dbReference>
<dbReference type="InterPro" id="IPR008162">
    <property type="entry name" value="Pyrophosphatase"/>
</dbReference>
<dbReference type="GO" id="GO:0004427">
    <property type="term" value="F:inorganic diphosphate phosphatase activity"/>
    <property type="evidence" value="ECO:0007669"/>
    <property type="project" value="UniProtKB-UniRule"/>
</dbReference>
<dbReference type="NCBIfam" id="NF002317">
    <property type="entry name" value="PRK01250.1"/>
    <property type="match status" value="1"/>
</dbReference>
<feature type="binding site" evidence="7">
    <location>
        <position position="142"/>
    </location>
    <ligand>
        <name>substrate</name>
    </ligand>
</feature>
<dbReference type="CDD" id="cd00412">
    <property type="entry name" value="pyrophosphatase"/>
    <property type="match status" value="1"/>
</dbReference>
<evidence type="ECO:0000256" key="3">
    <source>
        <dbReference type="ARBA" id="ARBA00022723"/>
    </source>
</evidence>
<comment type="catalytic activity">
    <reaction evidence="6 7">
        <text>diphosphate + H2O = 2 phosphate + H(+)</text>
        <dbReference type="Rhea" id="RHEA:24576"/>
        <dbReference type="ChEBI" id="CHEBI:15377"/>
        <dbReference type="ChEBI" id="CHEBI:15378"/>
        <dbReference type="ChEBI" id="CHEBI:33019"/>
        <dbReference type="ChEBI" id="CHEBI:43474"/>
        <dbReference type="EC" id="3.6.1.1"/>
    </reaction>
</comment>
<reference evidence="8 9" key="1">
    <citation type="journal article" date="2009" name="J. Bacteriol.">
        <title>Complete genome sequence of the anaerobic, protein-degrading hyperthermophilic crenarchaeon Desulfurococcus kamchatkensis.</title>
        <authorList>
            <person name="Ravin N.V."/>
            <person name="Mardanov A.V."/>
            <person name="Beletsky A.V."/>
            <person name="Kublanov I.V."/>
            <person name="Kolganova T.V."/>
            <person name="Lebedinsky A.V."/>
            <person name="Chernyh N.A."/>
            <person name="Bonch-Osmolovskaya E.A."/>
            <person name="Skryabin K.G."/>
        </authorList>
    </citation>
    <scope>NUCLEOTIDE SEQUENCE [LARGE SCALE GENOMIC DNA]</scope>
    <source>
        <strain evidence="9">DSM 18924 / JCM 16383 / VKM B-2413 / 1221n</strain>
    </source>
</reference>
<keyword evidence="5 7" id="KW-0460">Magnesium</keyword>
<feature type="binding site" evidence="7">
    <location>
        <position position="71"/>
    </location>
    <ligand>
        <name>Mg(2+)</name>
        <dbReference type="ChEBI" id="CHEBI:18420"/>
        <label>2</label>
    </ligand>
</feature>
<comment type="cofactor">
    <cofactor evidence="1 7">
        <name>Mg(2+)</name>
        <dbReference type="ChEBI" id="CHEBI:18420"/>
    </cofactor>
</comment>
<name>B8D5I3_DESA1</name>
<keyword evidence="3 7" id="KW-0479">Metal-binding</keyword>
<dbReference type="KEGG" id="dka:DKAM_1038"/>
<evidence type="ECO:0000256" key="5">
    <source>
        <dbReference type="ARBA" id="ARBA00022842"/>
    </source>
</evidence>
<sequence>MSQYSKLGPGSKAPEEVYVVIEIPVNSGVKYELDKETGVLMVDRILYTSMVYPFNYGFIPGTLEEDGDPVDVLVVSSEPLIPGSVIKVRPIGVLETEDEKGRDAKILAVPVDKVDPRYSNIRDVGDLPEAVKQRIKHFFEHYKELEPGKWVKVVGWKGREEALKRINDAINRAKG</sequence>
<dbReference type="eggNOG" id="arCOG01711">
    <property type="taxonomic scope" value="Archaea"/>
</dbReference>